<keyword evidence="2" id="KW-0378">Hydrolase</keyword>
<evidence type="ECO:0000259" key="3">
    <source>
        <dbReference type="PROSITE" id="PS51677"/>
    </source>
</evidence>
<dbReference type="GO" id="GO:0046872">
    <property type="term" value="F:metal ion binding"/>
    <property type="evidence" value="ECO:0007669"/>
    <property type="project" value="UniProtKB-KW"/>
</dbReference>
<comment type="caution">
    <text evidence="4">The sequence shown here is derived from an EMBL/GenBank/DDBJ whole genome shotgun (WGS) entry which is preliminary data.</text>
</comment>
<keyword evidence="5" id="KW-1185">Reference proteome</keyword>
<dbReference type="GO" id="GO:0005975">
    <property type="term" value="P:carbohydrate metabolic process"/>
    <property type="evidence" value="ECO:0007669"/>
    <property type="project" value="InterPro"/>
</dbReference>
<dbReference type="Proteomes" id="UP000282323">
    <property type="component" value="Unassembled WGS sequence"/>
</dbReference>
<evidence type="ECO:0000256" key="1">
    <source>
        <dbReference type="ARBA" id="ARBA00022723"/>
    </source>
</evidence>
<dbReference type="Pfam" id="PF01522">
    <property type="entry name" value="Polysacc_deac_1"/>
    <property type="match status" value="1"/>
</dbReference>
<dbReference type="SUPFAM" id="SSF88713">
    <property type="entry name" value="Glycoside hydrolase/deacetylase"/>
    <property type="match status" value="1"/>
</dbReference>
<dbReference type="PANTHER" id="PTHR10587">
    <property type="entry name" value="GLYCOSYL TRANSFERASE-RELATED"/>
    <property type="match status" value="1"/>
</dbReference>
<dbReference type="GO" id="GO:0016020">
    <property type="term" value="C:membrane"/>
    <property type="evidence" value="ECO:0007669"/>
    <property type="project" value="TreeGrafter"/>
</dbReference>
<dbReference type="PANTHER" id="PTHR10587:SF133">
    <property type="entry name" value="CHITIN DEACETYLASE 1-RELATED"/>
    <property type="match status" value="1"/>
</dbReference>
<evidence type="ECO:0000256" key="2">
    <source>
        <dbReference type="ARBA" id="ARBA00022801"/>
    </source>
</evidence>
<sequence length="224" mass="25730">MARAYFTVDDAPSETLPEKVATLERYDVPAVFFCEGRRLAEYPERARHALEAGFHLGNHTYSHEHASGLSVEAFREELERTETLLEEVYDSAAVSRPERLFRFPFGEKGTENREDFQQVLERYDFRPPDADRFGYEWYDDHHGGDYDWHWTLDSKDWAVDGRDELRGKIDSQSDRLAHPSPDIVLIHDGGIEPELFEASIELLLERGVEPADPLDLLDGGSSDD</sequence>
<dbReference type="GO" id="GO:0016810">
    <property type="term" value="F:hydrolase activity, acting on carbon-nitrogen (but not peptide) bonds"/>
    <property type="evidence" value="ECO:0007669"/>
    <property type="project" value="InterPro"/>
</dbReference>
<protein>
    <submittedName>
        <fullName evidence="4">Polysaccharide deacetylase family protein</fullName>
    </submittedName>
</protein>
<dbReference type="EMBL" id="REGA01000015">
    <property type="protein sequence ID" value="RQG92528.1"/>
    <property type="molecule type" value="Genomic_DNA"/>
</dbReference>
<dbReference type="InterPro" id="IPR011330">
    <property type="entry name" value="Glyco_hydro/deAcase_b/a-brl"/>
</dbReference>
<dbReference type="RefSeq" id="WP_124196615.1">
    <property type="nucleotide sequence ID" value="NZ_REGA01000015.1"/>
</dbReference>
<keyword evidence="1" id="KW-0479">Metal-binding</keyword>
<dbReference type="PROSITE" id="PS51677">
    <property type="entry name" value="NODB"/>
    <property type="match status" value="1"/>
</dbReference>
<dbReference type="CDD" id="cd10917">
    <property type="entry name" value="CE4_NodB_like_6s_7s"/>
    <property type="match status" value="1"/>
</dbReference>
<dbReference type="OrthoDB" id="198254at2157"/>
<organism evidence="4 5">
    <name type="scientific">Natrarchaeobius chitinivorans</name>
    <dbReference type="NCBI Taxonomy" id="1679083"/>
    <lineage>
        <taxon>Archaea</taxon>
        <taxon>Methanobacteriati</taxon>
        <taxon>Methanobacteriota</taxon>
        <taxon>Stenosarchaea group</taxon>
        <taxon>Halobacteria</taxon>
        <taxon>Halobacteriales</taxon>
        <taxon>Natrialbaceae</taxon>
        <taxon>Natrarchaeobius</taxon>
    </lineage>
</organism>
<dbReference type="InterPro" id="IPR002509">
    <property type="entry name" value="NODB_dom"/>
</dbReference>
<dbReference type="InterPro" id="IPR050248">
    <property type="entry name" value="Polysacc_deacetylase_ArnD"/>
</dbReference>
<gene>
    <name evidence="4" type="ORF">EA473_16050</name>
</gene>
<proteinExistence type="predicted"/>
<feature type="domain" description="NodB homology" evidence="3">
    <location>
        <begin position="2"/>
        <end position="211"/>
    </location>
</feature>
<evidence type="ECO:0000313" key="4">
    <source>
        <dbReference type="EMBL" id="RQG92528.1"/>
    </source>
</evidence>
<evidence type="ECO:0000313" key="5">
    <source>
        <dbReference type="Proteomes" id="UP000282323"/>
    </source>
</evidence>
<accession>A0A3N6LRU1</accession>
<dbReference type="Gene3D" id="3.20.20.370">
    <property type="entry name" value="Glycoside hydrolase/deacetylase"/>
    <property type="match status" value="1"/>
</dbReference>
<name>A0A3N6LRU1_NATCH</name>
<reference evidence="4 5" key="1">
    <citation type="submission" date="2018-10" db="EMBL/GenBank/DDBJ databases">
        <title>Natrarchaeobius chitinivorans gen. nov., sp. nov., and Natrarchaeobius haloalkaliphilus sp. nov., alkaliphilic, chitin-utilizing haloarchaea from hypersaline alkaline lakes.</title>
        <authorList>
            <person name="Sorokin D.Y."/>
            <person name="Elcheninov A.G."/>
            <person name="Kostrikina N.A."/>
            <person name="Bale N.J."/>
            <person name="Sinninghe Damste J.S."/>
            <person name="Khijniak T.V."/>
            <person name="Kublanov I.V."/>
            <person name="Toshchakov S.V."/>
        </authorList>
    </citation>
    <scope>NUCLEOTIDE SEQUENCE [LARGE SCALE GENOMIC DNA]</scope>
    <source>
        <strain evidence="4 5">AArcht4T</strain>
    </source>
</reference>
<dbReference type="AlphaFoldDB" id="A0A3N6LRU1"/>